<organism evidence="1 2">
    <name type="scientific">Rhizopus oryzae</name>
    <name type="common">Mucormycosis agent</name>
    <name type="synonym">Rhizopus arrhizus var. delemar</name>
    <dbReference type="NCBI Taxonomy" id="64495"/>
    <lineage>
        <taxon>Eukaryota</taxon>
        <taxon>Fungi</taxon>
        <taxon>Fungi incertae sedis</taxon>
        <taxon>Mucoromycota</taxon>
        <taxon>Mucoromycotina</taxon>
        <taxon>Mucoromycetes</taxon>
        <taxon>Mucorales</taxon>
        <taxon>Mucorineae</taxon>
        <taxon>Rhizopodaceae</taxon>
        <taxon>Rhizopus</taxon>
    </lineage>
</organism>
<dbReference type="AlphaFoldDB" id="A0A9P7BTM1"/>
<reference evidence="1" key="1">
    <citation type="journal article" date="2020" name="Microb. Genom.">
        <title>Genetic diversity of clinical and environmental Mucorales isolates obtained from an investigation of mucormycosis cases among solid organ transplant recipients.</title>
        <authorList>
            <person name="Nguyen M.H."/>
            <person name="Kaul D."/>
            <person name="Muto C."/>
            <person name="Cheng S.J."/>
            <person name="Richter R.A."/>
            <person name="Bruno V.M."/>
            <person name="Liu G."/>
            <person name="Beyhan S."/>
            <person name="Sundermann A.J."/>
            <person name="Mounaud S."/>
            <person name="Pasculle A.W."/>
            <person name="Nierman W.C."/>
            <person name="Driscoll E."/>
            <person name="Cumbie R."/>
            <person name="Clancy C.J."/>
            <person name="Dupont C.L."/>
        </authorList>
    </citation>
    <scope>NUCLEOTIDE SEQUENCE</scope>
    <source>
        <strain evidence="1">GL11</strain>
    </source>
</reference>
<keyword evidence="2" id="KW-1185">Reference proteome</keyword>
<accession>A0A9P7BTM1</accession>
<sequence>MVYLTLTIPFVLTTLDSKSHCSQLDRNVDVHRQVPPGSNLLGSDLERSVRPRVHNPPFGSIQRAEPVECVLRMLRRCEPVDFKRPGA</sequence>
<evidence type="ECO:0000313" key="2">
    <source>
        <dbReference type="Proteomes" id="UP000716291"/>
    </source>
</evidence>
<proteinExistence type="predicted"/>
<comment type="caution">
    <text evidence="1">The sequence shown here is derived from an EMBL/GenBank/DDBJ whole genome shotgun (WGS) entry which is preliminary data.</text>
</comment>
<dbReference type="Proteomes" id="UP000716291">
    <property type="component" value="Unassembled WGS sequence"/>
</dbReference>
<gene>
    <name evidence="1" type="ORF">G6F64_005070</name>
</gene>
<evidence type="ECO:0000313" key="1">
    <source>
        <dbReference type="EMBL" id="KAG1309755.1"/>
    </source>
</evidence>
<dbReference type="EMBL" id="JAANQT010000595">
    <property type="protein sequence ID" value="KAG1309755.1"/>
    <property type="molecule type" value="Genomic_DNA"/>
</dbReference>
<dbReference type="OrthoDB" id="10269140at2759"/>
<name>A0A9P7BTM1_RHIOR</name>
<protein>
    <submittedName>
        <fullName evidence="1">Uncharacterized protein</fullName>
    </submittedName>
</protein>